<dbReference type="NCBIfam" id="TIGR00732">
    <property type="entry name" value="dprA"/>
    <property type="match status" value="1"/>
</dbReference>
<dbReference type="SUPFAM" id="SSF102405">
    <property type="entry name" value="MCP/YpsA-like"/>
    <property type="match status" value="1"/>
</dbReference>
<dbReference type="Pfam" id="PF02481">
    <property type="entry name" value="DNA_processg_A"/>
    <property type="match status" value="1"/>
</dbReference>
<comment type="similarity">
    <text evidence="1">Belongs to the DprA/Smf family.</text>
</comment>
<dbReference type="Pfam" id="PF17782">
    <property type="entry name" value="WHD_DprA"/>
    <property type="match status" value="1"/>
</dbReference>
<organism evidence="4 5">
    <name type="scientific">Buchananella hordeovulneris</name>
    <dbReference type="NCBI Taxonomy" id="52770"/>
    <lineage>
        <taxon>Bacteria</taxon>
        <taxon>Bacillati</taxon>
        <taxon>Actinomycetota</taxon>
        <taxon>Actinomycetes</taxon>
        <taxon>Actinomycetales</taxon>
        <taxon>Actinomycetaceae</taxon>
        <taxon>Buchananella</taxon>
    </lineage>
</organism>
<dbReference type="InParanoid" id="A0A1Q5PXR4"/>
<evidence type="ECO:0000313" key="5">
    <source>
        <dbReference type="Proteomes" id="UP000185612"/>
    </source>
</evidence>
<dbReference type="InterPro" id="IPR036388">
    <property type="entry name" value="WH-like_DNA-bd_sf"/>
</dbReference>
<keyword evidence="5" id="KW-1185">Reference proteome</keyword>
<proteinExistence type="inferred from homology"/>
<protein>
    <submittedName>
        <fullName evidence="4">DNA protecting protein DprA</fullName>
    </submittedName>
</protein>
<dbReference type="InterPro" id="IPR041614">
    <property type="entry name" value="DprA_WH"/>
</dbReference>
<gene>
    <name evidence="4" type="ORF">BSZ40_04395</name>
</gene>
<accession>A0A1Q5PXR4</accession>
<evidence type="ECO:0000259" key="3">
    <source>
        <dbReference type="Pfam" id="PF17782"/>
    </source>
</evidence>
<sequence length="392" mass="40216">MGQGRGPGTDATDPDATGLAVAAWSRLTEPGDRAAHALVGALGYREAWRWVQRQPDPAAAWQLTGAATVRQWATALARWRPRLATVEPAQELHAARLLGATLLWPGRPGWSPALADLGPDAPLALWVRGEVELLERAAVGGVALVGARAATKYGQRIATHLAEGLAGQGGAVVVSGGAYGIDAAAHAGALAIGGATVAFLAGGLDRLYPVGNRDLLQRISRAGALVSECPPGTSPSRVRFLLRNRLIAAATRATIVVEAAARSGALNTARQATDLLRPVGAVPGPLGSDLSVGCHGLIRDGATLIGSVADARELLGPIAVTAAPGNPDDGVVDGLRDNERRVYDALPTRAARPADALAASAGLSVAEVRASLGVLALLGKVERTQAGQWRRT</sequence>
<dbReference type="Gene3D" id="1.10.10.10">
    <property type="entry name" value="Winged helix-like DNA-binding domain superfamily/Winged helix DNA-binding domain"/>
    <property type="match status" value="1"/>
</dbReference>
<comment type="caution">
    <text evidence="4">The sequence shown here is derived from an EMBL/GenBank/DDBJ whole genome shotgun (WGS) entry which is preliminary data.</text>
</comment>
<dbReference type="EMBL" id="MQVS01000003">
    <property type="protein sequence ID" value="OKL52239.1"/>
    <property type="molecule type" value="Genomic_DNA"/>
</dbReference>
<dbReference type="AlphaFoldDB" id="A0A1Q5PXR4"/>
<dbReference type="InterPro" id="IPR057666">
    <property type="entry name" value="DrpA_SLOG"/>
</dbReference>
<evidence type="ECO:0000313" key="4">
    <source>
        <dbReference type="EMBL" id="OKL52239.1"/>
    </source>
</evidence>
<dbReference type="PANTHER" id="PTHR43022:SF1">
    <property type="entry name" value="PROTEIN SMF"/>
    <property type="match status" value="1"/>
</dbReference>
<evidence type="ECO:0000256" key="1">
    <source>
        <dbReference type="ARBA" id="ARBA00006525"/>
    </source>
</evidence>
<dbReference type="STRING" id="52770.BSZ40_04395"/>
<dbReference type="InterPro" id="IPR003488">
    <property type="entry name" value="DprA"/>
</dbReference>
<reference evidence="5" key="1">
    <citation type="submission" date="2016-12" db="EMBL/GenBank/DDBJ databases">
        <authorList>
            <person name="Meng X."/>
        </authorList>
    </citation>
    <scope>NUCLEOTIDE SEQUENCE [LARGE SCALE GENOMIC DNA]</scope>
    <source>
        <strain evidence="5">DSM 20732</strain>
    </source>
</reference>
<feature type="domain" description="DprA winged helix" evidence="3">
    <location>
        <begin position="334"/>
        <end position="384"/>
    </location>
</feature>
<name>A0A1Q5PXR4_9ACTO</name>
<dbReference type="GO" id="GO:0009294">
    <property type="term" value="P:DNA-mediated transformation"/>
    <property type="evidence" value="ECO:0007669"/>
    <property type="project" value="InterPro"/>
</dbReference>
<dbReference type="Gene3D" id="3.40.50.450">
    <property type="match status" value="1"/>
</dbReference>
<evidence type="ECO:0000259" key="2">
    <source>
        <dbReference type="Pfam" id="PF02481"/>
    </source>
</evidence>
<dbReference type="Proteomes" id="UP000185612">
    <property type="component" value="Unassembled WGS sequence"/>
</dbReference>
<dbReference type="PANTHER" id="PTHR43022">
    <property type="entry name" value="PROTEIN SMF"/>
    <property type="match status" value="1"/>
</dbReference>
<feature type="domain" description="Smf/DprA SLOG" evidence="2">
    <location>
        <begin position="104"/>
        <end position="313"/>
    </location>
</feature>